<evidence type="ECO:0000259" key="3">
    <source>
        <dbReference type="PROSITE" id="PS50110"/>
    </source>
</evidence>
<evidence type="ECO:0000256" key="1">
    <source>
        <dbReference type="ARBA" id="ARBA00022553"/>
    </source>
</evidence>
<dbReference type="PROSITE" id="PS50110">
    <property type="entry name" value="RESPONSE_REGULATORY"/>
    <property type="match status" value="1"/>
</dbReference>
<dbReference type="PANTHER" id="PTHR44591:SF3">
    <property type="entry name" value="RESPONSE REGULATORY DOMAIN-CONTAINING PROTEIN"/>
    <property type="match status" value="1"/>
</dbReference>
<dbReference type="Proteomes" id="UP000622890">
    <property type="component" value="Unassembled WGS sequence"/>
</dbReference>
<dbReference type="EMBL" id="JAEPBG010000001">
    <property type="protein sequence ID" value="MBK4733441.1"/>
    <property type="molecule type" value="Genomic_DNA"/>
</dbReference>
<dbReference type="SUPFAM" id="SSF52172">
    <property type="entry name" value="CheY-like"/>
    <property type="match status" value="1"/>
</dbReference>
<dbReference type="Pfam" id="PF00072">
    <property type="entry name" value="Response_reg"/>
    <property type="match status" value="1"/>
</dbReference>
<name>A0A934SMT0_9BURK</name>
<organism evidence="4 5">
    <name type="scientific">Noviherbaspirillum pedocola</name>
    <dbReference type="NCBI Taxonomy" id="2801341"/>
    <lineage>
        <taxon>Bacteria</taxon>
        <taxon>Pseudomonadati</taxon>
        <taxon>Pseudomonadota</taxon>
        <taxon>Betaproteobacteria</taxon>
        <taxon>Burkholderiales</taxon>
        <taxon>Oxalobacteraceae</taxon>
        <taxon>Noviherbaspirillum</taxon>
    </lineage>
</organism>
<sequence>MKRRILVVDDNVDAADSLAALLELYGLEVRVVYSGEEALQVAQSFDPCIAFLDIGMPGMDGFETARRLRTLPGGVGIRMIALTAWGEASIGGLLLEAGFQLHLVKPASINNVLAAINGVA</sequence>
<evidence type="ECO:0000313" key="5">
    <source>
        <dbReference type="Proteomes" id="UP000622890"/>
    </source>
</evidence>
<gene>
    <name evidence="4" type="ORF">JJB74_02250</name>
</gene>
<proteinExistence type="predicted"/>
<dbReference type="InterPro" id="IPR050595">
    <property type="entry name" value="Bact_response_regulator"/>
</dbReference>
<keyword evidence="1 2" id="KW-0597">Phosphoprotein</keyword>
<keyword evidence="5" id="KW-1185">Reference proteome</keyword>
<dbReference type="GO" id="GO:0000160">
    <property type="term" value="P:phosphorelay signal transduction system"/>
    <property type="evidence" value="ECO:0007669"/>
    <property type="project" value="InterPro"/>
</dbReference>
<reference evidence="4" key="1">
    <citation type="submission" date="2021-01" db="EMBL/GenBank/DDBJ databases">
        <title>Genome sequence of strain Noviherbaspirillum sp. DKR-6.</title>
        <authorList>
            <person name="Chaudhary D.K."/>
        </authorList>
    </citation>
    <scope>NUCLEOTIDE SEQUENCE</scope>
    <source>
        <strain evidence="4">DKR-6</strain>
    </source>
</reference>
<feature type="modified residue" description="4-aspartylphosphate" evidence="2">
    <location>
        <position position="53"/>
    </location>
</feature>
<dbReference type="CDD" id="cd17580">
    <property type="entry name" value="REC_2_DhkD-like"/>
    <property type="match status" value="1"/>
</dbReference>
<dbReference type="PANTHER" id="PTHR44591">
    <property type="entry name" value="STRESS RESPONSE REGULATOR PROTEIN 1"/>
    <property type="match status" value="1"/>
</dbReference>
<dbReference type="Gene3D" id="3.40.50.2300">
    <property type="match status" value="1"/>
</dbReference>
<evidence type="ECO:0000256" key="2">
    <source>
        <dbReference type="PROSITE-ProRule" id="PRU00169"/>
    </source>
</evidence>
<dbReference type="RefSeq" id="WP_200590204.1">
    <property type="nucleotide sequence ID" value="NZ_JAEPBG010000001.1"/>
</dbReference>
<dbReference type="InterPro" id="IPR011006">
    <property type="entry name" value="CheY-like_superfamily"/>
</dbReference>
<dbReference type="SMART" id="SM00448">
    <property type="entry name" value="REC"/>
    <property type="match status" value="1"/>
</dbReference>
<dbReference type="AlphaFoldDB" id="A0A934SMT0"/>
<dbReference type="InterPro" id="IPR001789">
    <property type="entry name" value="Sig_transdc_resp-reg_receiver"/>
</dbReference>
<protein>
    <submittedName>
        <fullName evidence="4">Response regulator</fullName>
    </submittedName>
</protein>
<evidence type="ECO:0000313" key="4">
    <source>
        <dbReference type="EMBL" id="MBK4733441.1"/>
    </source>
</evidence>
<accession>A0A934SMT0</accession>
<feature type="domain" description="Response regulatory" evidence="3">
    <location>
        <begin position="4"/>
        <end position="120"/>
    </location>
</feature>
<comment type="caution">
    <text evidence="4">The sequence shown here is derived from an EMBL/GenBank/DDBJ whole genome shotgun (WGS) entry which is preliminary data.</text>
</comment>